<evidence type="ECO:0000256" key="4">
    <source>
        <dbReference type="ARBA" id="ARBA00022272"/>
    </source>
</evidence>
<comment type="catalytic activity">
    <reaction evidence="1 9">
        <text>N-(5-phospho-beta-D-ribosyl)anthranilate = 1-(2-carboxyphenylamino)-1-deoxy-D-ribulose 5-phosphate</text>
        <dbReference type="Rhea" id="RHEA:21540"/>
        <dbReference type="ChEBI" id="CHEBI:18277"/>
        <dbReference type="ChEBI" id="CHEBI:58613"/>
        <dbReference type="EC" id="5.3.1.24"/>
    </reaction>
</comment>
<dbReference type="GO" id="GO:0004640">
    <property type="term" value="F:phosphoribosylanthranilate isomerase activity"/>
    <property type="evidence" value="ECO:0007669"/>
    <property type="project" value="UniProtKB-UniRule"/>
</dbReference>
<evidence type="ECO:0000259" key="10">
    <source>
        <dbReference type="Pfam" id="PF00697"/>
    </source>
</evidence>
<dbReference type="InterPro" id="IPR013785">
    <property type="entry name" value="Aldolase_TIM"/>
</dbReference>
<proteinExistence type="inferred from homology"/>
<dbReference type="InterPro" id="IPR011060">
    <property type="entry name" value="RibuloseP-bd_barrel"/>
</dbReference>
<reference evidence="11 12" key="1">
    <citation type="submission" date="2018-08" db="EMBL/GenBank/DDBJ databases">
        <title>Genomic Encyclopedia of Archaeal and Bacterial Type Strains, Phase II (KMG-II): from individual species to whole genera.</title>
        <authorList>
            <person name="Goeker M."/>
        </authorList>
    </citation>
    <scope>NUCLEOTIDE SEQUENCE [LARGE SCALE GENOMIC DNA]</scope>
    <source>
        <strain evidence="11 12">ATCC 27112</strain>
    </source>
</reference>
<keyword evidence="12" id="KW-1185">Reference proteome</keyword>
<evidence type="ECO:0000313" key="12">
    <source>
        <dbReference type="Proteomes" id="UP000266506"/>
    </source>
</evidence>
<dbReference type="FunCoup" id="A0A397RRV6">
    <property type="interactions" value="182"/>
</dbReference>
<dbReference type="EC" id="5.3.1.24" evidence="3 9"/>
<dbReference type="AlphaFoldDB" id="A0A397RRV6"/>
<keyword evidence="5 9" id="KW-0028">Amino-acid biosynthesis</keyword>
<evidence type="ECO:0000256" key="1">
    <source>
        <dbReference type="ARBA" id="ARBA00001164"/>
    </source>
</evidence>
<evidence type="ECO:0000313" key="11">
    <source>
        <dbReference type="EMBL" id="RIA75466.1"/>
    </source>
</evidence>
<evidence type="ECO:0000256" key="9">
    <source>
        <dbReference type="HAMAP-Rule" id="MF_00135"/>
    </source>
</evidence>
<keyword evidence="6 9" id="KW-0822">Tryptophan biosynthesis</keyword>
<gene>
    <name evidence="9" type="primary">trpF</name>
    <name evidence="11" type="ORF">EI71_01504</name>
</gene>
<dbReference type="InterPro" id="IPR044643">
    <property type="entry name" value="TrpF_fam"/>
</dbReference>
<protein>
    <recommendedName>
        <fullName evidence="4 9">N-(5'-phosphoribosyl)anthranilate isomerase</fullName>
        <shortName evidence="9">PRAI</shortName>
        <ecNumber evidence="3 9">5.3.1.24</ecNumber>
    </recommendedName>
</protein>
<dbReference type="InParanoid" id="A0A397RRV6"/>
<dbReference type="Gene3D" id="3.20.20.70">
    <property type="entry name" value="Aldolase class I"/>
    <property type="match status" value="1"/>
</dbReference>
<dbReference type="UniPathway" id="UPA00035">
    <property type="reaction ID" value="UER00042"/>
</dbReference>
<feature type="domain" description="N-(5'phosphoribosyl) anthranilate isomerase (PRAI)" evidence="10">
    <location>
        <begin position="3"/>
        <end position="182"/>
    </location>
</feature>
<dbReference type="OrthoDB" id="9786954at2"/>
<evidence type="ECO:0000256" key="6">
    <source>
        <dbReference type="ARBA" id="ARBA00022822"/>
    </source>
</evidence>
<evidence type="ECO:0000256" key="7">
    <source>
        <dbReference type="ARBA" id="ARBA00023141"/>
    </source>
</evidence>
<evidence type="ECO:0000256" key="3">
    <source>
        <dbReference type="ARBA" id="ARBA00012572"/>
    </source>
</evidence>
<comment type="pathway">
    <text evidence="2 9">Amino-acid biosynthesis; L-tryptophan biosynthesis; L-tryptophan from chorismate: step 3/5.</text>
</comment>
<dbReference type="SUPFAM" id="SSF51366">
    <property type="entry name" value="Ribulose-phoshate binding barrel"/>
    <property type="match status" value="1"/>
</dbReference>
<comment type="similarity">
    <text evidence="9">Belongs to the TrpF family.</text>
</comment>
<keyword evidence="7 9" id="KW-0057">Aromatic amino acid biosynthesis</keyword>
<dbReference type="CDD" id="cd00405">
    <property type="entry name" value="PRAI"/>
    <property type="match status" value="1"/>
</dbReference>
<dbReference type="HAMAP" id="MF_00135">
    <property type="entry name" value="PRAI"/>
    <property type="match status" value="1"/>
</dbReference>
<dbReference type="InterPro" id="IPR001240">
    <property type="entry name" value="PRAI_dom"/>
</dbReference>
<sequence>MKVKICGMRRKEDILYANILKPDYIGFIFAEGFKRQISYDLAYELKNMLDKDIKAVGVYINQPMEYIIEAVDKKIIDMIQLHGNESDEYIKELKEKVDVPIINVYRISEYADYVLYDGKNPGSGEVFDYKDIDIKKPFFIAGGINIDNVFEFKKLSAYCIDTSSGVEVNGFKDFSKMEEFIRRVRLWVI</sequence>
<dbReference type="Pfam" id="PF00697">
    <property type="entry name" value="PRAI"/>
    <property type="match status" value="1"/>
</dbReference>
<accession>A0A397RRV6</accession>
<evidence type="ECO:0000256" key="8">
    <source>
        <dbReference type="ARBA" id="ARBA00023235"/>
    </source>
</evidence>
<dbReference type="PANTHER" id="PTHR42894:SF1">
    <property type="entry name" value="N-(5'-PHOSPHORIBOSYL)ANTHRANILATE ISOMERASE"/>
    <property type="match status" value="1"/>
</dbReference>
<keyword evidence="8 9" id="KW-0413">Isomerase</keyword>
<name>A0A397RRV6_9MOLU</name>
<evidence type="ECO:0000256" key="2">
    <source>
        <dbReference type="ARBA" id="ARBA00004664"/>
    </source>
</evidence>
<evidence type="ECO:0000256" key="5">
    <source>
        <dbReference type="ARBA" id="ARBA00022605"/>
    </source>
</evidence>
<comment type="caution">
    <text evidence="11">The sequence shown here is derived from an EMBL/GenBank/DDBJ whole genome shotgun (WGS) entry which is preliminary data.</text>
</comment>
<dbReference type="Proteomes" id="UP000266506">
    <property type="component" value="Unassembled WGS sequence"/>
</dbReference>
<dbReference type="EMBL" id="QXEV01000019">
    <property type="protein sequence ID" value="RIA75466.1"/>
    <property type="molecule type" value="Genomic_DNA"/>
</dbReference>
<dbReference type="PANTHER" id="PTHR42894">
    <property type="entry name" value="N-(5'-PHOSPHORIBOSYL)ANTHRANILATE ISOMERASE"/>
    <property type="match status" value="1"/>
</dbReference>
<dbReference type="GO" id="GO:0000162">
    <property type="term" value="P:L-tryptophan biosynthetic process"/>
    <property type="evidence" value="ECO:0007669"/>
    <property type="project" value="UniProtKB-UniRule"/>
</dbReference>
<organism evidence="11 12">
    <name type="scientific">Anaeroplasma bactoclasticum</name>
    <dbReference type="NCBI Taxonomy" id="2088"/>
    <lineage>
        <taxon>Bacteria</taxon>
        <taxon>Bacillati</taxon>
        <taxon>Mycoplasmatota</taxon>
        <taxon>Mollicutes</taxon>
        <taxon>Anaeroplasmatales</taxon>
        <taxon>Anaeroplasmataceae</taxon>
        <taxon>Anaeroplasma</taxon>
    </lineage>
</organism>